<keyword evidence="2" id="KW-1185">Reference proteome</keyword>
<protein>
    <submittedName>
        <fullName evidence="1">Uncharacterized protein</fullName>
    </submittedName>
</protein>
<organism evidence="1 2">
    <name type="scientific">Bagarius yarrelli</name>
    <name type="common">Goonch</name>
    <name type="synonym">Bagrus yarrelli</name>
    <dbReference type="NCBI Taxonomy" id="175774"/>
    <lineage>
        <taxon>Eukaryota</taxon>
        <taxon>Metazoa</taxon>
        <taxon>Chordata</taxon>
        <taxon>Craniata</taxon>
        <taxon>Vertebrata</taxon>
        <taxon>Euteleostomi</taxon>
        <taxon>Actinopterygii</taxon>
        <taxon>Neopterygii</taxon>
        <taxon>Teleostei</taxon>
        <taxon>Ostariophysi</taxon>
        <taxon>Siluriformes</taxon>
        <taxon>Sisoridae</taxon>
        <taxon>Sisorinae</taxon>
        <taxon>Bagarius</taxon>
    </lineage>
</organism>
<sequence>MTFRHVAGARSECGISGAAAACLSFMNFMDFVSMCGEQQPEPPGDALASRNAHTNICLFCFVLPHDQQADRRVDGATWDAPVGQNYTLYTAGADTWPGLAFVLNRPPFALAESRTRYITNM</sequence>
<name>A0A556V6Y7_BAGYA</name>
<accession>A0A556V6Y7</accession>
<dbReference type="AlphaFoldDB" id="A0A556V6Y7"/>
<reference evidence="1 2" key="1">
    <citation type="journal article" date="2019" name="Genome Biol. Evol.">
        <title>Whole-Genome Sequencing of the Giant Devil Catfish, Bagarius yarrelli.</title>
        <authorList>
            <person name="Jiang W."/>
            <person name="Lv Y."/>
            <person name="Cheng L."/>
            <person name="Yang K."/>
            <person name="Chao B."/>
            <person name="Wang X."/>
            <person name="Li Y."/>
            <person name="Pan X."/>
            <person name="You X."/>
            <person name="Zhang Y."/>
            <person name="Yang J."/>
            <person name="Li J."/>
            <person name="Zhang X."/>
            <person name="Liu S."/>
            <person name="Sun C."/>
            <person name="Yang J."/>
            <person name="Shi Q."/>
        </authorList>
    </citation>
    <scope>NUCLEOTIDE SEQUENCE [LARGE SCALE GENOMIC DNA]</scope>
    <source>
        <strain evidence="1">JWS20170419001</strain>
        <tissue evidence="1">Muscle</tissue>
    </source>
</reference>
<evidence type="ECO:0000313" key="2">
    <source>
        <dbReference type="Proteomes" id="UP000319801"/>
    </source>
</evidence>
<dbReference type="EMBL" id="VCAZ01000139">
    <property type="protein sequence ID" value="TSX30754.1"/>
    <property type="molecule type" value="Genomic_DNA"/>
</dbReference>
<gene>
    <name evidence="1" type="ORF">Baya_13731</name>
</gene>
<proteinExistence type="predicted"/>
<comment type="caution">
    <text evidence="1">The sequence shown here is derived from an EMBL/GenBank/DDBJ whole genome shotgun (WGS) entry which is preliminary data.</text>
</comment>
<evidence type="ECO:0000313" key="1">
    <source>
        <dbReference type="EMBL" id="TSX30754.1"/>
    </source>
</evidence>
<dbReference type="Proteomes" id="UP000319801">
    <property type="component" value="Unassembled WGS sequence"/>
</dbReference>